<keyword evidence="3" id="KW-0547">Nucleotide-binding</keyword>
<sequence length="1073" mass="110409">MTSSSGARPGLTLAAVALVQFMVSLDLSVVNVGLPRIAAGLGFGAVGLTWVIHAYALTFGGLLLLGGKAADRYGRKRVLLLGLALFGLASLAGGFAREPGQLVAARAAQGIGAAALAPAALALLTGTFPTGRARIRAFGVWSAANAAGGALGVLIGGVLTEYADWRWVMFVNVPMAACALALACRGVAGGPPTARGGRPDVLGAVLVTAGMTLLVFGVVRTDRYAWTSPVTLTTLAVAAALLAAFVRVELTTAREPLVRLGLFANRSVAGANAFTLLIGAAMTASFYFVSLYLQQVLGTGPARTGLMFLPFALALVAGSLLAVKLGYRLAPRTLVVVGGLLAATGLAWFGLISPAGGFTTDVLGPALLTGGGFGLCLGPVVSLATAGVAPHESGAAAGLLNSSRQIGASLGLAALGAAAHHRTGGTATPGALNDGYAFGLTLGAALVVAAVLVALAVLRRTGPPSRAERTDAASDSASDSGAAAGRTVAGLLRPYYASFAAVVTLQVIGALAGLMPLLAVAELGRTLLAPGPVDHGHVRTVVIAGAAGLFLRLLFTAASSGIGHLVDGRVQLAFRRQLAARLGRVPIGWFSRRRTGELAKVVGEDVSAVHPFIAHTPGELVSAFVVPLVSLVYLFTIDWRLTLITLIPVVLAMALVPLMMTPARLREQEEFDAAMGRISSSVVEFVQGIAVVKAFGGSGRAHRRFLTAVDDFVGSFLRMVRGLAGIAAAMQVALSPPFVLLAVLIGGTALITTGGLTPADLLPFLLLGLGLTAPVAALGHGFDDVQAARRAVDRIREVLAVRSLPEPAHPVAPQGHRVELRDVRFGYEAGHEVLRGVSLVLEPGTTTALVGPSGSGKSTLVQLLPRFFDPTHGSVTLGGVDLRELGSRELYRTVSFVFQDVRLLRASVADNIALAVPHAGLDDVVRAARLANVHDRILELPRGYRSVIGEDAGLSGGEAQRIALARALLADTPVLVLDEATAFADPQTERAVRRALTTRGGDRTILVVAHRLETIADADTVVMLDDGAVVECGEPAALLAQRGRFAAFWQARRSATADRTEAHGGVPQGGKAR</sequence>
<evidence type="ECO:0000256" key="5">
    <source>
        <dbReference type="ARBA" id="ARBA00022989"/>
    </source>
</evidence>
<evidence type="ECO:0000259" key="9">
    <source>
        <dbReference type="PROSITE" id="PS50893"/>
    </source>
</evidence>
<feature type="transmembrane region" description="Helical" evidence="7">
    <location>
        <begin position="761"/>
        <end position="782"/>
    </location>
</feature>
<feature type="domain" description="Major facilitator superfamily (MFS) profile" evidence="8">
    <location>
        <begin position="12"/>
        <end position="462"/>
    </location>
</feature>
<feature type="transmembrane region" description="Helical" evidence="7">
    <location>
        <begin position="436"/>
        <end position="458"/>
    </location>
</feature>
<organism evidence="11 12">
    <name type="scientific">Streptomyces nojiriensis</name>
    <dbReference type="NCBI Taxonomy" id="66374"/>
    <lineage>
        <taxon>Bacteria</taxon>
        <taxon>Bacillati</taxon>
        <taxon>Actinomycetota</taxon>
        <taxon>Actinomycetes</taxon>
        <taxon>Kitasatosporales</taxon>
        <taxon>Streptomycetaceae</taxon>
        <taxon>Streptomyces</taxon>
    </lineage>
</organism>
<comment type="subcellular location">
    <subcellularLocation>
        <location evidence="1">Cell membrane</location>
        <topology evidence="1">Multi-pass membrane protein</topology>
    </subcellularLocation>
</comment>
<evidence type="ECO:0000256" key="3">
    <source>
        <dbReference type="ARBA" id="ARBA00022741"/>
    </source>
</evidence>
<keyword evidence="6 7" id="KW-0472">Membrane</keyword>
<feature type="transmembrane region" description="Helical" evidence="7">
    <location>
        <begin position="165"/>
        <end position="188"/>
    </location>
</feature>
<feature type="transmembrane region" description="Helical" evidence="7">
    <location>
        <begin position="108"/>
        <end position="126"/>
    </location>
</feature>
<feature type="transmembrane region" description="Helical" evidence="7">
    <location>
        <begin position="723"/>
        <end position="749"/>
    </location>
</feature>
<dbReference type="PROSITE" id="PS00216">
    <property type="entry name" value="SUGAR_TRANSPORT_1"/>
    <property type="match status" value="1"/>
</dbReference>
<dbReference type="Pfam" id="PF00005">
    <property type="entry name" value="ABC_tran"/>
    <property type="match status" value="1"/>
</dbReference>
<dbReference type="PROSITE" id="PS50893">
    <property type="entry name" value="ABC_TRANSPORTER_2"/>
    <property type="match status" value="1"/>
</dbReference>
<dbReference type="SMART" id="SM00382">
    <property type="entry name" value="AAA"/>
    <property type="match status" value="1"/>
</dbReference>
<comment type="caution">
    <text evidence="11">The sequence shown here is derived from an EMBL/GenBank/DDBJ whole genome shotgun (WGS) entry which is preliminary data.</text>
</comment>
<dbReference type="Gene3D" id="1.20.1560.10">
    <property type="entry name" value="ABC transporter type 1, transmembrane domain"/>
    <property type="match status" value="1"/>
</dbReference>
<dbReference type="InterPro" id="IPR020846">
    <property type="entry name" value="MFS_dom"/>
</dbReference>
<dbReference type="InterPro" id="IPR005829">
    <property type="entry name" value="Sugar_transporter_CS"/>
</dbReference>
<accession>A0ABQ3SHC7</accession>
<feature type="transmembrane region" description="Helical" evidence="7">
    <location>
        <begin position="38"/>
        <end position="66"/>
    </location>
</feature>
<dbReference type="PANTHER" id="PTHR24221:SF654">
    <property type="entry name" value="ATP-BINDING CASSETTE SUB-FAMILY B MEMBER 6"/>
    <property type="match status" value="1"/>
</dbReference>
<dbReference type="InterPro" id="IPR003439">
    <property type="entry name" value="ABC_transporter-like_ATP-bd"/>
</dbReference>
<name>A0ABQ3SHC7_9ACTN</name>
<keyword evidence="12" id="KW-1185">Reference proteome</keyword>
<evidence type="ECO:0000259" key="10">
    <source>
        <dbReference type="PROSITE" id="PS50929"/>
    </source>
</evidence>
<dbReference type="PROSITE" id="PS50850">
    <property type="entry name" value="MFS"/>
    <property type="match status" value="1"/>
</dbReference>
<dbReference type="SUPFAM" id="SSF90123">
    <property type="entry name" value="ABC transporter transmembrane region"/>
    <property type="match status" value="1"/>
</dbReference>
<evidence type="ECO:0000256" key="7">
    <source>
        <dbReference type="SAM" id="Phobius"/>
    </source>
</evidence>
<evidence type="ECO:0000256" key="1">
    <source>
        <dbReference type="ARBA" id="ARBA00004651"/>
    </source>
</evidence>
<dbReference type="CDD" id="cd17321">
    <property type="entry name" value="MFS_MMR_MDR_like"/>
    <property type="match status" value="1"/>
</dbReference>
<keyword evidence="4" id="KW-0067">ATP-binding</keyword>
<feature type="transmembrane region" description="Helical" evidence="7">
    <location>
        <begin position="643"/>
        <end position="660"/>
    </location>
</feature>
<gene>
    <name evidence="11" type="ORF">Snoj_13650</name>
</gene>
<feature type="transmembrane region" description="Helical" evidence="7">
    <location>
        <begin position="495"/>
        <end position="521"/>
    </location>
</feature>
<dbReference type="PANTHER" id="PTHR24221">
    <property type="entry name" value="ATP-BINDING CASSETTE SUB-FAMILY B"/>
    <property type="match status" value="1"/>
</dbReference>
<dbReference type="Gene3D" id="1.20.1720.10">
    <property type="entry name" value="Multidrug resistance protein D"/>
    <property type="match status" value="1"/>
</dbReference>
<evidence type="ECO:0000256" key="4">
    <source>
        <dbReference type="ARBA" id="ARBA00022840"/>
    </source>
</evidence>
<dbReference type="Gene3D" id="1.20.1250.20">
    <property type="entry name" value="MFS general substrate transporter like domains"/>
    <property type="match status" value="1"/>
</dbReference>
<dbReference type="InterPro" id="IPR011527">
    <property type="entry name" value="ABC1_TM_dom"/>
</dbReference>
<dbReference type="SUPFAM" id="SSF52540">
    <property type="entry name" value="P-loop containing nucleoside triphosphate hydrolases"/>
    <property type="match status" value="1"/>
</dbReference>
<dbReference type="PRINTS" id="PR01036">
    <property type="entry name" value="TCRTETB"/>
</dbReference>
<proteinExistence type="predicted"/>
<protein>
    <submittedName>
        <fullName evidence="11">Uncharacterized protein</fullName>
    </submittedName>
</protein>
<feature type="transmembrane region" description="Helical" evidence="7">
    <location>
        <begin position="138"/>
        <end position="159"/>
    </location>
</feature>
<feature type="transmembrane region" description="Helical" evidence="7">
    <location>
        <begin position="78"/>
        <end position="96"/>
    </location>
</feature>
<feature type="transmembrane region" description="Helical" evidence="7">
    <location>
        <begin position="334"/>
        <end position="352"/>
    </location>
</feature>
<dbReference type="EMBL" id="BNEC01000003">
    <property type="protein sequence ID" value="GHI67447.1"/>
    <property type="molecule type" value="Genomic_DNA"/>
</dbReference>
<feature type="transmembrane region" description="Helical" evidence="7">
    <location>
        <begin position="620"/>
        <end position="637"/>
    </location>
</feature>
<dbReference type="InterPro" id="IPR017871">
    <property type="entry name" value="ABC_transporter-like_CS"/>
</dbReference>
<dbReference type="InterPro" id="IPR003593">
    <property type="entry name" value="AAA+_ATPase"/>
</dbReference>
<dbReference type="Pfam" id="PF07690">
    <property type="entry name" value="MFS_1"/>
    <property type="match status" value="1"/>
</dbReference>
<feature type="transmembrane region" description="Helical" evidence="7">
    <location>
        <begin position="225"/>
        <end position="248"/>
    </location>
</feature>
<dbReference type="InterPro" id="IPR011701">
    <property type="entry name" value="MFS"/>
</dbReference>
<feature type="transmembrane region" description="Helical" evidence="7">
    <location>
        <begin position="269"/>
        <end position="293"/>
    </location>
</feature>
<dbReference type="Pfam" id="PF00664">
    <property type="entry name" value="ABC_membrane"/>
    <property type="match status" value="1"/>
</dbReference>
<evidence type="ECO:0000313" key="11">
    <source>
        <dbReference type="EMBL" id="GHI67447.1"/>
    </source>
</evidence>
<evidence type="ECO:0000259" key="8">
    <source>
        <dbReference type="PROSITE" id="PS50850"/>
    </source>
</evidence>
<keyword evidence="5 7" id="KW-1133">Transmembrane helix</keyword>
<keyword evidence="2 7" id="KW-0812">Transmembrane</keyword>
<evidence type="ECO:0000256" key="2">
    <source>
        <dbReference type="ARBA" id="ARBA00022692"/>
    </source>
</evidence>
<dbReference type="Proteomes" id="UP000613974">
    <property type="component" value="Unassembled WGS sequence"/>
</dbReference>
<dbReference type="PROSITE" id="PS50929">
    <property type="entry name" value="ABC_TM1F"/>
    <property type="match status" value="1"/>
</dbReference>
<feature type="domain" description="ABC transmembrane type-1" evidence="10">
    <location>
        <begin position="500"/>
        <end position="787"/>
    </location>
</feature>
<dbReference type="RefSeq" id="WP_189741360.1">
    <property type="nucleotide sequence ID" value="NZ_BMRL01000009.1"/>
</dbReference>
<feature type="transmembrane region" description="Helical" evidence="7">
    <location>
        <begin position="200"/>
        <end position="219"/>
    </location>
</feature>
<dbReference type="CDD" id="cd07346">
    <property type="entry name" value="ABC_6TM_exporters"/>
    <property type="match status" value="1"/>
</dbReference>
<dbReference type="Gene3D" id="3.40.50.300">
    <property type="entry name" value="P-loop containing nucleotide triphosphate hydrolases"/>
    <property type="match status" value="1"/>
</dbReference>
<evidence type="ECO:0000256" key="6">
    <source>
        <dbReference type="ARBA" id="ARBA00023136"/>
    </source>
</evidence>
<dbReference type="SUPFAM" id="SSF103473">
    <property type="entry name" value="MFS general substrate transporter"/>
    <property type="match status" value="1"/>
</dbReference>
<feature type="transmembrane region" description="Helical" evidence="7">
    <location>
        <begin position="305"/>
        <end position="327"/>
    </location>
</feature>
<dbReference type="InterPro" id="IPR027417">
    <property type="entry name" value="P-loop_NTPase"/>
</dbReference>
<dbReference type="GeneID" id="95593794"/>
<dbReference type="InterPro" id="IPR036640">
    <property type="entry name" value="ABC1_TM_sf"/>
</dbReference>
<evidence type="ECO:0000313" key="12">
    <source>
        <dbReference type="Proteomes" id="UP000613974"/>
    </source>
</evidence>
<dbReference type="InterPro" id="IPR036259">
    <property type="entry name" value="MFS_trans_sf"/>
</dbReference>
<feature type="domain" description="ABC transporter" evidence="9">
    <location>
        <begin position="818"/>
        <end position="1051"/>
    </location>
</feature>
<dbReference type="PROSITE" id="PS00211">
    <property type="entry name" value="ABC_TRANSPORTER_1"/>
    <property type="match status" value="1"/>
</dbReference>
<dbReference type="InterPro" id="IPR039421">
    <property type="entry name" value="Type_1_exporter"/>
</dbReference>
<feature type="transmembrane region" description="Helical" evidence="7">
    <location>
        <begin position="541"/>
        <end position="566"/>
    </location>
</feature>
<reference evidence="12" key="1">
    <citation type="submission" date="2023-07" db="EMBL/GenBank/DDBJ databases">
        <title>Whole genome shotgun sequence of Streptomyces nojiriensis NBRC 13794.</title>
        <authorList>
            <person name="Komaki H."/>
            <person name="Tamura T."/>
        </authorList>
    </citation>
    <scope>NUCLEOTIDE SEQUENCE [LARGE SCALE GENOMIC DNA]</scope>
    <source>
        <strain evidence="12">NBRC 13794</strain>
    </source>
</reference>